<accession>A0A819ALA6</accession>
<comment type="caution">
    <text evidence="1">The sequence shown here is derived from an EMBL/GenBank/DDBJ whole genome shotgun (WGS) entry which is preliminary data.</text>
</comment>
<sequence>MNSSHSEVHIGKNPSELYEYISSSWDLDYSANCSNLLSGYIHINQNDSFKQDCFLSCSYLCLCVIHSHGTTKIFDEEYINWLKGDLLIISYQIQPLEHFTQDDTVFHYHLHYNESEDEDAWILSTQNAGLSLYQGLYDIRFANEEWNI</sequence>
<reference evidence="1" key="1">
    <citation type="submission" date="2021-02" db="EMBL/GenBank/DDBJ databases">
        <authorList>
            <person name="Nowell W R."/>
        </authorList>
    </citation>
    <scope>NUCLEOTIDE SEQUENCE</scope>
</reference>
<dbReference type="AlphaFoldDB" id="A0A819ALA6"/>
<evidence type="ECO:0000313" key="1">
    <source>
        <dbReference type="EMBL" id="CAF3787158.1"/>
    </source>
</evidence>
<dbReference type="Proteomes" id="UP000663836">
    <property type="component" value="Unassembled WGS sequence"/>
</dbReference>
<organism evidence="1 2">
    <name type="scientific">Rotaria sordida</name>
    <dbReference type="NCBI Taxonomy" id="392033"/>
    <lineage>
        <taxon>Eukaryota</taxon>
        <taxon>Metazoa</taxon>
        <taxon>Spiralia</taxon>
        <taxon>Gnathifera</taxon>
        <taxon>Rotifera</taxon>
        <taxon>Eurotatoria</taxon>
        <taxon>Bdelloidea</taxon>
        <taxon>Philodinida</taxon>
        <taxon>Philodinidae</taxon>
        <taxon>Rotaria</taxon>
    </lineage>
</organism>
<evidence type="ECO:0000313" key="2">
    <source>
        <dbReference type="Proteomes" id="UP000663836"/>
    </source>
</evidence>
<gene>
    <name evidence="1" type="ORF">JBS370_LOCUS14532</name>
</gene>
<proteinExistence type="predicted"/>
<dbReference type="EMBL" id="CAJOBD010001316">
    <property type="protein sequence ID" value="CAF3787158.1"/>
    <property type="molecule type" value="Genomic_DNA"/>
</dbReference>
<protein>
    <submittedName>
        <fullName evidence="1">Uncharacterized protein</fullName>
    </submittedName>
</protein>
<name>A0A819ALA6_9BILA</name>